<dbReference type="Proteomes" id="UP001162131">
    <property type="component" value="Unassembled WGS sequence"/>
</dbReference>
<evidence type="ECO:0000313" key="1">
    <source>
        <dbReference type="EMBL" id="CAG9324928.1"/>
    </source>
</evidence>
<protein>
    <submittedName>
        <fullName evidence="1">Uncharacterized protein</fullName>
    </submittedName>
</protein>
<organism evidence="1 2">
    <name type="scientific">Blepharisma stoltei</name>
    <dbReference type="NCBI Taxonomy" id="1481888"/>
    <lineage>
        <taxon>Eukaryota</taxon>
        <taxon>Sar</taxon>
        <taxon>Alveolata</taxon>
        <taxon>Ciliophora</taxon>
        <taxon>Postciliodesmatophora</taxon>
        <taxon>Heterotrichea</taxon>
        <taxon>Heterotrichida</taxon>
        <taxon>Blepharismidae</taxon>
        <taxon>Blepharisma</taxon>
    </lineage>
</organism>
<gene>
    <name evidence="1" type="ORF">BSTOLATCC_MIC37674</name>
</gene>
<evidence type="ECO:0000313" key="2">
    <source>
        <dbReference type="Proteomes" id="UP001162131"/>
    </source>
</evidence>
<sequence>MLLKSLIQTFLLLKLVICLTLRWHLTTWLMKTLLKRACLWWESLKDQDMEELFRQLPALLGIMTTQVLAPLVGQCALIVTTTEAVWAAKTTIQWKSAQIKRTASVKMLLIQKEPALVHKLNLGLMDRLAKLVNQAVIMEGLDALLAQHQGL</sequence>
<reference evidence="1" key="1">
    <citation type="submission" date="2021-09" db="EMBL/GenBank/DDBJ databases">
        <authorList>
            <consortium name="AG Swart"/>
            <person name="Singh M."/>
            <person name="Singh A."/>
            <person name="Seah K."/>
            <person name="Emmerich C."/>
        </authorList>
    </citation>
    <scope>NUCLEOTIDE SEQUENCE</scope>
    <source>
        <strain evidence="1">ATCC30299</strain>
    </source>
</reference>
<proteinExistence type="predicted"/>
<accession>A0AAU9JGZ5</accession>
<dbReference type="AlphaFoldDB" id="A0AAU9JGZ5"/>
<comment type="caution">
    <text evidence="1">The sequence shown here is derived from an EMBL/GenBank/DDBJ whole genome shotgun (WGS) entry which is preliminary data.</text>
</comment>
<dbReference type="EMBL" id="CAJZBQ010000037">
    <property type="protein sequence ID" value="CAG9324928.1"/>
    <property type="molecule type" value="Genomic_DNA"/>
</dbReference>
<name>A0AAU9JGZ5_9CILI</name>
<keyword evidence="2" id="KW-1185">Reference proteome</keyword>